<evidence type="ECO:0000313" key="3">
    <source>
        <dbReference type="Proteomes" id="UP000288363"/>
    </source>
</evidence>
<evidence type="ECO:0000256" key="1">
    <source>
        <dbReference type="SAM" id="MobiDB-lite"/>
    </source>
</evidence>
<dbReference type="GeneID" id="55612962"/>
<evidence type="ECO:0000313" key="2">
    <source>
        <dbReference type="EMBL" id="AZS12539.1"/>
    </source>
</evidence>
<accession>A0A3S9UQG3</accession>
<dbReference type="EMBL" id="MK279909">
    <property type="protein sequence ID" value="AZS12539.1"/>
    <property type="molecule type" value="Genomic_DNA"/>
</dbReference>
<organism evidence="2 3">
    <name type="scientific">Mycobacterium phage DrLupo</name>
    <dbReference type="NCBI Taxonomy" id="2499037"/>
    <lineage>
        <taxon>Viruses</taxon>
        <taxon>Duplodnaviria</taxon>
        <taxon>Heunggongvirae</taxon>
        <taxon>Uroviricota</taxon>
        <taxon>Caudoviricetes</taxon>
        <taxon>Barnyardvirus</taxon>
        <taxon>Barnyardvirus drlupo</taxon>
    </lineage>
</organism>
<name>A0A3S9UQG3_9CAUD</name>
<dbReference type="KEGG" id="vg:55612962"/>
<dbReference type="Proteomes" id="UP000288363">
    <property type="component" value="Segment"/>
</dbReference>
<reference evidence="2 3" key="1">
    <citation type="submission" date="2018-12" db="EMBL/GenBank/DDBJ databases">
        <authorList>
            <person name="Almail A."/>
            <person name="Dorhout K.E."/>
            <person name="Johnson J."/>
            <person name="Jorgensen H.J."/>
            <person name="Tolsma S."/>
            <person name="Garlena R.A."/>
            <person name="Russell D.A."/>
            <person name="Pope W.H."/>
            <person name="Jacobs-Sera D."/>
            <person name="Hatfull G.F."/>
        </authorList>
    </citation>
    <scope>NUCLEOTIDE SEQUENCE [LARGE SCALE GENOMIC DNA]</scope>
</reference>
<protein>
    <submittedName>
        <fullName evidence="2">Uncharacterized protein</fullName>
    </submittedName>
</protein>
<proteinExistence type="predicted"/>
<gene>
    <name evidence="2" type="primary">3</name>
    <name evidence="2" type="ORF">SEA_DRLUPO_3</name>
</gene>
<keyword evidence="3" id="KW-1185">Reference proteome</keyword>
<feature type="region of interest" description="Disordered" evidence="1">
    <location>
        <begin position="1"/>
        <end position="21"/>
    </location>
</feature>
<feature type="region of interest" description="Disordered" evidence="1">
    <location>
        <begin position="39"/>
        <end position="91"/>
    </location>
</feature>
<dbReference type="RefSeq" id="YP_009842701.1">
    <property type="nucleotide sequence ID" value="NC_048743.1"/>
</dbReference>
<sequence>MTMARKGTNARVKKLYTGRGTATRPIPVREYESERVAAEAAASDQRAKGRAKKLPSGPRVPGMAEVFGTKIAGPKGSGGGTYNPTGIGDNA</sequence>